<name>A0AAD5P4I8_ACENE</name>
<protein>
    <recommendedName>
        <fullName evidence="3">Glutathione S-transferase</fullName>
        <ecNumber evidence="3">2.5.1.18</ecNumber>
    </recommendedName>
</protein>
<comment type="caution">
    <text evidence="5">The sequence shown here is derived from an EMBL/GenBank/DDBJ whole genome shotgun (WGS) entry which is preliminary data.</text>
</comment>
<dbReference type="GO" id="GO:0005829">
    <property type="term" value="C:cytosol"/>
    <property type="evidence" value="ECO:0007669"/>
    <property type="project" value="UniProtKB-SubCell"/>
</dbReference>
<reference evidence="5 6" key="1">
    <citation type="journal article" date="2022" name="Plant J.">
        <title>Strategies of tolerance reflected in two North American maple genomes.</title>
        <authorList>
            <person name="McEvoy S.L."/>
            <person name="Sezen U.U."/>
            <person name="Trouern-Trend A."/>
            <person name="McMahon S.M."/>
            <person name="Schaberg P.G."/>
            <person name="Yang J."/>
            <person name="Wegrzyn J.L."/>
            <person name="Swenson N.G."/>
        </authorList>
    </citation>
    <scope>NUCLEOTIDE SEQUENCE [LARGE SCALE GENOMIC DNA]</scope>
    <source>
        <strain evidence="5">91603</strain>
    </source>
</reference>
<comment type="catalytic activity">
    <reaction evidence="3">
        <text>RX + glutathione = an S-substituted glutathione + a halide anion + H(+)</text>
        <dbReference type="Rhea" id="RHEA:16437"/>
        <dbReference type="ChEBI" id="CHEBI:15378"/>
        <dbReference type="ChEBI" id="CHEBI:16042"/>
        <dbReference type="ChEBI" id="CHEBI:17792"/>
        <dbReference type="ChEBI" id="CHEBI:57925"/>
        <dbReference type="ChEBI" id="CHEBI:90779"/>
        <dbReference type="EC" id="2.5.1.18"/>
    </reaction>
</comment>
<dbReference type="GO" id="GO:0009407">
    <property type="term" value="P:toxin catabolic process"/>
    <property type="evidence" value="ECO:0007669"/>
    <property type="project" value="UniProtKB-ARBA"/>
</dbReference>
<keyword evidence="3" id="KW-0808">Transferase</keyword>
<dbReference type="InterPro" id="IPR036249">
    <property type="entry name" value="Thioredoxin-like_sf"/>
</dbReference>
<proteinExistence type="inferred from homology"/>
<dbReference type="PANTHER" id="PTHR11260:SF764">
    <property type="entry name" value="GLUTATHIONE TRANSFERASE"/>
    <property type="match status" value="1"/>
</dbReference>
<evidence type="ECO:0000256" key="1">
    <source>
        <dbReference type="ARBA" id="ARBA00022575"/>
    </source>
</evidence>
<dbReference type="Gene3D" id="3.40.30.10">
    <property type="entry name" value="Glutaredoxin"/>
    <property type="match status" value="1"/>
</dbReference>
<comment type="subcellular location">
    <subcellularLocation>
        <location evidence="3">Cytoplasm</location>
        <location evidence="3">Cytosol</location>
    </subcellularLocation>
</comment>
<dbReference type="PROSITE" id="PS50404">
    <property type="entry name" value="GST_NTER"/>
    <property type="match status" value="1"/>
</dbReference>
<gene>
    <name evidence="5" type="ORF">LWI28_016896</name>
</gene>
<dbReference type="PANTHER" id="PTHR11260">
    <property type="entry name" value="GLUTATHIONE S-TRANSFERASE, GST, SUPERFAMILY, GST DOMAIN CONTAINING"/>
    <property type="match status" value="1"/>
</dbReference>
<dbReference type="GO" id="GO:0006749">
    <property type="term" value="P:glutathione metabolic process"/>
    <property type="evidence" value="ECO:0007669"/>
    <property type="project" value="TreeGrafter"/>
</dbReference>
<keyword evidence="3" id="KW-0963">Cytoplasm</keyword>
<evidence type="ECO:0000313" key="5">
    <source>
        <dbReference type="EMBL" id="KAI9198497.1"/>
    </source>
</evidence>
<comment type="function">
    <text evidence="3">Is involved in the conjugation of reduced glutathione to a wide number of exogenous and endogenous hydrophobic electrophiles.</text>
</comment>
<sequence>MRVGIALDEKGIKYESKEENLFNKSAFLLEMNPMNKKVPVFIHDGKPICESLLVVEYIDEVWHDTAPLLLSDPYQRSQARFGLILLIKRYMVPEGGFEQGKEKRRR</sequence>
<dbReference type="InterPro" id="IPR045073">
    <property type="entry name" value="Omega/Tau-like"/>
</dbReference>
<dbReference type="EC" id="2.5.1.18" evidence="3"/>
<dbReference type="SUPFAM" id="SSF52833">
    <property type="entry name" value="Thioredoxin-like"/>
    <property type="match status" value="1"/>
</dbReference>
<dbReference type="Pfam" id="PF02798">
    <property type="entry name" value="GST_N"/>
    <property type="match status" value="1"/>
</dbReference>
<comment type="similarity">
    <text evidence="2">Belongs to the GST superfamily. Tau family.</text>
</comment>
<keyword evidence="6" id="KW-1185">Reference proteome</keyword>
<evidence type="ECO:0000259" key="4">
    <source>
        <dbReference type="PROSITE" id="PS50404"/>
    </source>
</evidence>
<evidence type="ECO:0000256" key="3">
    <source>
        <dbReference type="RuleBase" id="RU369102"/>
    </source>
</evidence>
<feature type="domain" description="GST N-terminal" evidence="4">
    <location>
        <begin position="1"/>
        <end position="66"/>
    </location>
</feature>
<evidence type="ECO:0000256" key="2">
    <source>
        <dbReference type="ARBA" id="ARBA00025743"/>
    </source>
</evidence>
<dbReference type="GO" id="GO:0004364">
    <property type="term" value="F:glutathione transferase activity"/>
    <property type="evidence" value="ECO:0007669"/>
    <property type="project" value="UniProtKB-UniRule"/>
</dbReference>
<accession>A0AAD5P4I8</accession>
<evidence type="ECO:0000313" key="6">
    <source>
        <dbReference type="Proteomes" id="UP001064489"/>
    </source>
</evidence>
<dbReference type="InterPro" id="IPR004045">
    <property type="entry name" value="Glutathione_S-Trfase_N"/>
</dbReference>
<dbReference type="AlphaFoldDB" id="A0AAD5P4I8"/>
<dbReference type="Proteomes" id="UP001064489">
    <property type="component" value="Chromosome 13"/>
</dbReference>
<keyword evidence="1" id="KW-0216">Detoxification</keyword>
<organism evidence="5 6">
    <name type="scientific">Acer negundo</name>
    <name type="common">Box elder</name>
    <dbReference type="NCBI Taxonomy" id="4023"/>
    <lineage>
        <taxon>Eukaryota</taxon>
        <taxon>Viridiplantae</taxon>
        <taxon>Streptophyta</taxon>
        <taxon>Embryophyta</taxon>
        <taxon>Tracheophyta</taxon>
        <taxon>Spermatophyta</taxon>
        <taxon>Magnoliopsida</taxon>
        <taxon>eudicotyledons</taxon>
        <taxon>Gunneridae</taxon>
        <taxon>Pentapetalae</taxon>
        <taxon>rosids</taxon>
        <taxon>malvids</taxon>
        <taxon>Sapindales</taxon>
        <taxon>Sapindaceae</taxon>
        <taxon>Hippocastanoideae</taxon>
        <taxon>Acereae</taxon>
        <taxon>Acer</taxon>
    </lineage>
</organism>
<dbReference type="EMBL" id="JAJSOW010000002">
    <property type="protein sequence ID" value="KAI9198497.1"/>
    <property type="molecule type" value="Genomic_DNA"/>
</dbReference>